<organism evidence="2 3">
    <name type="scientific">Glycomyces tritici</name>
    <dbReference type="NCBI Taxonomy" id="2665176"/>
    <lineage>
        <taxon>Bacteria</taxon>
        <taxon>Bacillati</taxon>
        <taxon>Actinomycetota</taxon>
        <taxon>Actinomycetes</taxon>
        <taxon>Glycomycetales</taxon>
        <taxon>Glycomycetaceae</taxon>
        <taxon>Glycomyces</taxon>
    </lineage>
</organism>
<name>A0ABT7YVL8_9ACTN</name>
<feature type="compositionally biased region" description="Low complexity" evidence="1">
    <location>
        <begin position="14"/>
        <end position="47"/>
    </location>
</feature>
<feature type="region of interest" description="Disordered" evidence="1">
    <location>
        <begin position="1"/>
        <end position="80"/>
    </location>
</feature>
<proteinExistence type="predicted"/>
<reference evidence="2" key="1">
    <citation type="submission" date="2023-06" db="EMBL/GenBank/DDBJ databases">
        <title>Gycomyces niveus sp.nov., a novel actinomycete isolated from soil in Shouguang.</title>
        <authorList>
            <person name="Yang X."/>
            <person name="Zhao J."/>
        </authorList>
    </citation>
    <scope>NUCLEOTIDE SEQUENCE</scope>
    <source>
        <strain evidence="2">NEAU C2</strain>
    </source>
</reference>
<feature type="compositionally biased region" description="Polar residues" evidence="1">
    <location>
        <begin position="1"/>
        <end position="13"/>
    </location>
</feature>
<dbReference type="Proteomes" id="UP001171902">
    <property type="component" value="Unassembled WGS sequence"/>
</dbReference>
<evidence type="ECO:0000256" key="1">
    <source>
        <dbReference type="SAM" id="MobiDB-lite"/>
    </source>
</evidence>
<accession>A0ABT7YVL8</accession>
<evidence type="ECO:0000313" key="2">
    <source>
        <dbReference type="EMBL" id="MDN3242676.1"/>
    </source>
</evidence>
<protein>
    <submittedName>
        <fullName evidence="2">Uncharacterized protein</fullName>
    </submittedName>
</protein>
<gene>
    <name evidence="2" type="ORF">QWI33_23335</name>
</gene>
<sequence length="127" mass="12412">MHACIASTSAAGPSNSATRASAASRSSSNWVIRSSRSESRASASSRSPLDFSHNAIETAAAANPTTMPMARSSTAGDLRGAAGGGCRNVCVPYPGCDGRGCGGGAVCAGIGACGAYPESYGCGCKGE</sequence>
<evidence type="ECO:0000313" key="3">
    <source>
        <dbReference type="Proteomes" id="UP001171902"/>
    </source>
</evidence>
<dbReference type="RefSeq" id="WP_289959352.1">
    <property type="nucleotide sequence ID" value="NZ_JAUEMJ010000009.1"/>
</dbReference>
<dbReference type="EMBL" id="JAUEMJ010000009">
    <property type="protein sequence ID" value="MDN3242676.1"/>
    <property type="molecule type" value="Genomic_DNA"/>
</dbReference>
<comment type="caution">
    <text evidence="2">The sequence shown here is derived from an EMBL/GenBank/DDBJ whole genome shotgun (WGS) entry which is preliminary data.</text>
</comment>
<feature type="compositionally biased region" description="Low complexity" evidence="1">
    <location>
        <begin position="58"/>
        <end position="70"/>
    </location>
</feature>
<keyword evidence="3" id="KW-1185">Reference proteome</keyword>